<protein>
    <submittedName>
        <fullName evidence="1">Uncharacterized protein</fullName>
    </submittedName>
</protein>
<evidence type="ECO:0000313" key="2">
    <source>
        <dbReference type="Proteomes" id="UP000805193"/>
    </source>
</evidence>
<dbReference type="EMBL" id="JABSTQ010009836">
    <property type="protein sequence ID" value="KAG0425490.1"/>
    <property type="molecule type" value="Genomic_DNA"/>
</dbReference>
<keyword evidence="2" id="KW-1185">Reference proteome</keyword>
<sequence length="296" mass="33652">MAFQQRTRKGRSSSFFHWPSAGTTRGQDWDKKGYEGEICGGSETKRTPSSARRRTDKERPLAGHREENIDPTRGHAPPLSYLIDQELSAKCTIRLLQRGRRLQATSDQTHTQASGGKGGGDGSNVPDSSLSEKEMEYNLKLAEERRRALELELLLARVRRDTATQRPYDVPKTLWGQIVFPMIAERDYDILKGVVLDELKLSAAEYQRRFFAATKRKEETWKTFATRLQSYINFYVEARGVSSFKNLIELLVADQLKSGLAEEASKYVKLREGDEWLKADELARLLQTYEEAAGEG</sequence>
<proteinExistence type="predicted"/>
<name>A0AC60PYK0_IXOPE</name>
<dbReference type="Proteomes" id="UP000805193">
    <property type="component" value="Unassembled WGS sequence"/>
</dbReference>
<accession>A0AC60PYK0</accession>
<comment type="caution">
    <text evidence="1">The sequence shown here is derived from an EMBL/GenBank/DDBJ whole genome shotgun (WGS) entry which is preliminary data.</text>
</comment>
<reference evidence="1 2" key="1">
    <citation type="journal article" date="2020" name="Cell">
        <title>Large-Scale Comparative Analyses of Tick Genomes Elucidate Their Genetic Diversity and Vector Capacities.</title>
        <authorList>
            <consortium name="Tick Genome and Microbiome Consortium (TIGMIC)"/>
            <person name="Jia N."/>
            <person name="Wang J."/>
            <person name="Shi W."/>
            <person name="Du L."/>
            <person name="Sun Y."/>
            <person name="Zhan W."/>
            <person name="Jiang J.F."/>
            <person name="Wang Q."/>
            <person name="Zhang B."/>
            <person name="Ji P."/>
            <person name="Bell-Sakyi L."/>
            <person name="Cui X.M."/>
            <person name="Yuan T.T."/>
            <person name="Jiang B.G."/>
            <person name="Yang W.F."/>
            <person name="Lam T.T."/>
            <person name="Chang Q.C."/>
            <person name="Ding S.J."/>
            <person name="Wang X.J."/>
            <person name="Zhu J.G."/>
            <person name="Ruan X.D."/>
            <person name="Zhao L."/>
            <person name="Wei J.T."/>
            <person name="Ye R.Z."/>
            <person name="Que T.C."/>
            <person name="Du C.H."/>
            <person name="Zhou Y.H."/>
            <person name="Cheng J.X."/>
            <person name="Dai P.F."/>
            <person name="Guo W.B."/>
            <person name="Han X.H."/>
            <person name="Huang E.J."/>
            <person name="Li L.F."/>
            <person name="Wei W."/>
            <person name="Gao Y.C."/>
            <person name="Liu J.Z."/>
            <person name="Shao H.Z."/>
            <person name="Wang X."/>
            <person name="Wang C.C."/>
            <person name="Yang T.C."/>
            <person name="Huo Q.B."/>
            <person name="Li W."/>
            <person name="Chen H.Y."/>
            <person name="Chen S.E."/>
            <person name="Zhou L.G."/>
            <person name="Ni X.B."/>
            <person name="Tian J.H."/>
            <person name="Sheng Y."/>
            <person name="Liu T."/>
            <person name="Pan Y.S."/>
            <person name="Xia L.Y."/>
            <person name="Li J."/>
            <person name="Zhao F."/>
            <person name="Cao W.C."/>
        </authorList>
    </citation>
    <scope>NUCLEOTIDE SEQUENCE [LARGE SCALE GENOMIC DNA]</scope>
    <source>
        <strain evidence="1">Iper-2018</strain>
    </source>
</reference>
<gene>
    <name evidence="1" type="ORF">HPB47_027344</name>
</gene>
<evidence type="ECO:0000313" key="1">
    <source>
        <dbReference type="EMBL" id="KAG0425490.1"/>
    </source>
</evidence>
<organism evidence="1 2">
    <name type="scientific">Ixodes persulcatus</name>
    <name type="common">Taiga tick</name>
    <dbReference type="NCBI Taxonomy" id="34615"/>
    <lineage>
        <taxon>Eukaryota</taxon>
        <taxon>Metazoa</taxon>
        <taxon>Ecdysozoa</taxon>
        <taxon>Arthropoda</taxon>
        <taxon>Chelicerata</taxon>
        <taxon>Arachnida</taxon>
        <taxon>Acari</taxon>
        <taxon>Parasitiformes</taxon>
        <taxon>Ixodida</taxon>
        <taxon>Ixodoidea</taxon>
        <taxon>Ixodidae</taxon>
        <taxon>Ixodinae</taxon>
        <taxon>Ixodes</taxon>
    </lineage>
</organism>
<feature type="non-terminal residue" evidence="1">
    <location>
        <position position="296"/>
    </location>
</feature>